<dbReference type="Pfam" id="PF01710">
    <property type="entry name" value="HTH_Tnp_IS630"/>
    <property type="match status" value="1"/>
</dbReference>
<evidence type="ECO:0000313" key="2">
    <source>
        <dbReference type="EMBL" id="ETO91153.1"/>
    </source>
</evidence>
<dbReference type="Proteomes" id="UP000018951">
    <property type="component" value="Unassembled WGS sequence"/>
</dbReference>
<keyword evidence="3" id="KW-1185">Reference proteome</keyword>
<accession>W2V128</accession>
<proteinExistence type="predicted"/>
<evidence type="ECO:0000259" key="1">
    <source>
        <dbReference type="Pfam" id="PF01710"/>
    </source>
</evidence>
<dbReference type="EMBL" id="AXCJ01000008">
    <property type="protein sequence ID" value="ETO91153.1"/>
    <property type="molecule type" value="Genomic_DNA"/>
</dbReference>
<protein>
    <recommendedName>
        <fullName evidence="1">Transposase Synechocystis PCC 6803 domain-containing protein</fullName>
    </recommendedName>
</protein>
<organism evidence="2 3">
    <name type="scientific">Candidatus Xenolissoclinum pacificiensis L6</name>
    <dbReference type="NCBI Taxonomy" id="1401685"/>
    <lineage>
        <taxon>Bacteria</taxon>
        <taxon>Pseudomonadati</taxon>
        <taxon>Pseudomonadota</taxon>
        <taxon>Alphaproteobacteria</taxon>
        <taxon>Rickettsiales</taxon>
        <taxon>Anaplasmataceae</taxon>
        <taxon>Candidatus Xenolissoclinum</taxon>
    </lineage>
</organism>
<dbReference type="AlphaFoldDB" id="W2V128"/>
<gene>
    <name evidence="2" type="ORF">P857_640</name>
</gene>
<sequence>MVPCKEEHGLSIEKVEKHFGIQTIYNWRKKLEQKDFREQKSSKINMGNLEINVKKYPDYYRYEKSYHH</sequence>
<reference evidence="2 3" key="1">
    <citation type="journal article" date="2013" name="PLoS ONE">
        <title>Bacterial endosymbiosis in a chordate host: long-term co-evolution and conservation of secondary metabolism.</title>
        <authorList>
            <person name="Kwan J.C."/>
            <person name="Schmidt E.W."/>
        </authorList>
    </citation>
    <scope>NUCLEOTIDE SEQUENCE [LARGE SCALE GENOMIC DNA]</scope>
    <source>
        <strain evidence="3">L6</strain>
    </source>
</reference>
<comment type="caution">
    <text evidence="2">The sequence shown here is derived from an EMBL/GenBank/DDBJ whole genome shotgun (WGS) entry which is preliminary data.</text>
</comment>
<evidence type="ECO:0000313" key="3">
    <source>
        <dbReference type="Proteomes" id="UP000018951"/>
    </source>
</evidence>
<dbReference type="InterPro" id="IPR002622">
    <property type="entry name" value="Transposase_14"/>
</dbReference>
<feature type="domain" description="Transposase Synechocystis PCC 6803" evidence="1">
    <location>
        <begin position="7"/>
        <end position="64"/>
    </location>
</feature>
<name>W2V128_9RICK</name>